<accession>A0AAE0MEL1</accession>
<evidence type="ECO:0000313" key="3">
    <source>
        <dbReference type="Proteomes" id="UP001283341"/>
    </source>
</evidence>
<protein>
    <submittedName>
        <fullName evidence="2">Uncharacterized protein</fullName>
    </submittedName>
</protein>
<organism evidence="2 3">
    <name type="scientific">Apodospora peruviana</name>
    <dbReference type="NCBI Taxonomy" id="516989"/>
    <lineage>
        <taxon>Eukaryota</taxon>
        <taxon>Fungi</taxon>
        <taxon>Dikarya</taxon>
        <taxon>Ascomycota</taxon>
        <taxon>Pezizomycotina</taxon>
        <taxon>Sordariomycetes</taxon>
        <taxon>Sordariomycetidae</taxon>
        <taxon>Sordariales</taxon>
        <taxon>Lasiosphaeriaceae</taxon>
        <taxon>Apodospora</taxon>
    </lineage>
</organism>
<evidence type="ECO:0000313" key="2">
    <source>
        <dbReference type="EMBL" id="KAK3329582.1"/>
    </source>
</evidence>
<reference evidence="2" key="1">
    <citation type="journal article" date="2023" name="Mol. Phylogenet. Evol.">
        <title>Genome-scale phylogeny and comparative genomics of the fungal order Sordariales.</title>
        <authorList>
            <person name="Hensen N."/>
            <person name="Bonometti L."/>
            <person name="Westerberg I."/>
            <person name="Brannstrom I.O."/>
            <person name="Guillou S."/>
            <person name="Cros-Aarteil S."/>
            <person name="Calhoun S."/>
            <person name="Haridas S."/>
            <person name="Kuo A."/>
            <person name="Mondo S."/>
            <person name="Pangilinan J."/>
            <person name="Riley R."/>
            <person name="LaButti K."/>
            <person name="Andreopoulos B."/>
            <person name="Lipzen A."/>
            <person name="Chen C."/>
            <person name="Yan M."/>
            <person name="Daum C."/>
            <person name="Ng V."/>
            <person name="Clum A."/>
            <person name="Steindorff A."/>
            <person name="Ohm R.A."/>
            <person name="Martin F."/>
            <person name="Silar P."/>
            <person name="Natvig D.O."/>
            <person name="Lalanne C."/>
            <person name="Gautier V."/>
            <person name="Ament-Velasquez S.L."/>
            <person name="Kruys A."/>
            <person name="Hutchinson M.I."/>
            <person name="Powell A.J."/>
            <person name="Barry K."/>
            <person name="Miller A.N."/>
            <person name="Grigoriev I.V."/>
            <person name="Debuchy R."/>
            <person name="Gladieux P."/>
            <person name="Hiltunen Thoren M."/>
            <person name="Johannesson H."/>
        </authorList>
    </citation>
    <scope>NUCLEOTIDE SEQUENCE</scope>
    <source>
        <strain evidence="2">CBS 118394</strain>
    </source>
</reference>
<keyword evidence="3" id="KW-1185">Reference proteome</keyword>
<name>A0AAE0MEL1_9PEZI</name>
<dbReference type="Proteomes" id="UP001283341">
    <property type="component" value="Unassembled WGS sequence"/>
</dbReference>
<proteinExistence type="predicted"/>
<feature type="region of interest" description="Disordered" evidence="1">
    <location>
        <begin position="1"/>
        <end position="22"/>
    </location>
</feature>
<evidence type="ECO:0000256" key="1">
    <source>
        <dbReference type="SAM" id="MobiDB-lite"/>
    </source>
</evidence>
<gene>
    <name evidence="2" type="ORF">B0H66DRAFT_31258</name>
</gene>
<dbReference type="EMBL" id="JAUEDM010000001">
    <property type="protein sequence ID" value="KAK3329582.1"/>
    <property type="molecule type" value="Genomic_DNA"/>
</dbReference>
<reference evidence="2" key="2">
    <citation type="submission" date="2023-06" db="EMBL/GenBank/DDBJ databases">
        <authorList>
            <consortium name="Lawrence Berkeley National Laboratory"/>
            <person name="Haridas S."/>
            <person name="Hensen N."/>
            <person name="Bonometti L."/>
            <person name="Westerberg I."/>
            <person name="Brannstrom I.O."/>
            <person name="Guillou S."/>
            <person name="Cros-Aarteil S."/>
            <person name="Calhoun S."/>
            <person name="Kuo A."/>
            <person name="Mondo S."/>
            <person name="Pangilinan J."/>
            <person name="Riley R."/>
            <person name="Labutti K."/>
            <person name="Andreopoulos B."/>
            <person name="Lipzen A."/>
            <person name="Chen C."/>
            <person name="Yanf M."/>
            <person name="Daum C."/>
            <person name="Ng V."/>
            <person name="Clum A."/>
            <person name="Steindorff A."/>
            <person name="Ohm R."/>
            <person name="Martin F."/>
            <person name="Silar P."/>
            <person name="Natvig D."/>
            <person name="Lalanne C."/>
            <person name="Gautier V."/>
            <person name="Ament-Velasquez S.L."/>
            <person name="Kruys A."/>
            <person name="Hutchinson M.I."/>
            <person name="Powell A.J."/>
            <person name="Barry K."/>
            <person name="Miller A.N."/>
            <person name="Grigoriev I.V."/>
            <person name="Debuchy R."/>
            <person name="Gladieux P."/>
            <person name="Thoren M.H."/>
            <person name="Johannesson H."/>
        </authorList>
    </citation>
    <scope>NUCLEOTIDE SEQUENCE</scope>
    <source>
        <strain evidence="2">CBS 118394</strain>
    </source>
</reference>
<sequence length="148" mass="16183">MNSDELMADPVSTGGSAGNMSTSAADSLQAILDGTTSQNQTHAKTQSQLKANLAAAWNTKKFLDEYEMAKSRLSDQKFNISEPFTCLLYLRYRIFAIDTCKMIADYADPLMPRRPSPKQYPPGITTETEQKLKGLIAQIRAASNGDAA</sequence>
<dbReference type="AlphaFoldDB" id="A0AAE0MEL1"/>
<comment type="caution">
    <text evidence="2">The sequence shown here is derived from an EMBL/GenBank/DDBJ whole genome shotgun (WGS) entry which is preliminary data.</text>
</comment>